<dbReference type="OrthoDB" id="5359329at2"/>
<dbReference type="STRING" id="1244531.CIG2463D_0400"/>
<sequence length="224" mass="25037">MKSVIWTLLAALFLVGCSSKNGLYIDSGSQKSYETIMTIKTNCKPCDSAAIYKTTINGASYKSDMAISCCENVRKIDTNVALQKVYIHHVWDLRENQKVIYVKNSKTAYTLSSRADAMFYLALRDELMSRGIMVVDSQTSPYTLKVDFAFSDFAGVYNPAYAQLNSKLIGNVSMTNINYKRKRQISTTQNVTGLKNPSLSDFDLYMGLLAKQAANKVAEEISKF</sequence>
<dbReference type="Proteomes" id="UP000028486">
    <property type="component" value="Chromosome"/>
</dbReference>
<name>A0A076FEJ5_9BACT</name>
<organism evidence="1 2">
    <name type="scientific">Campylobacter iguaniorum</name>
    <dbReference type="NCBI Taxonomy" id="1244531"/>
    <lineage>
        <taxon>Bacteria</taxon>
        <taxon>Pseudomonadati</taxon>
        <taxon>Campylobacterota</taxon>
        <taxon>Epsilonproteobacteria</taxon>
        <taxon>Campylobacterales</taxon>
        <taxon>Campylobacteraceae</taxon>
        <taxon>Campylobacter</taxon>
    </lineage>
</organism>
<reference evidence="2" key="1">
    <citation type="journal article" date="2014" name="Genome Announc.">
        <title>Complete Genome Sequence of Campylobacter iguaniorum Strain 1485ET, Isolated from a Bearded Dragon (Pogona vitticeps).</title>
        <authorList>
            <person name="Gilbert M.J."/>
            <person name="Miller W.G."/>
            <person name="Yee E."/>
            <person name="Kik M."/>
            <person name="Wagenaar J.A."/>
            <person name="Duim B."/>
        </authorList>
    </citation>
    <scope>NUCLEOTIDE SEQUENCE [LARGE SCALE GENOMIC DNA]</scope>
    <source>
        <strain evidence="2">1485E</strain>
    </source>
</reference>
<protein>
    <submittedName>
        <fullName evidence="1">Outer membrane liproprotein</fullName>
    </submittedName>
</protein>
<dbReference type="PROSITE" id="PS51257">
    <property type="entry name" value="PROKAR_LIPOPROTEIN"/>
    <property type="match status" value="1"/>
</dbReference>
<dbReference type="EMBL" id="CP009043">
    <property type="protein sequence ID" value="AII14264.1"/>
    <property type="molecule type" value="Genomic_DNA"/>
</dbReference>
<dbReference type="KEGG" id="caj:CIG1485E_0395"/>
<accession>A0A076FEJ5</accession>
<dbReference type="RefSeq" id="WP_038453149.1">
    <property type="nucleotide sequence ID" value="NZ_CP009043.1"/>
</dbReference>
<dbReference type="eggNOG" id="ENOG5030YGZ">
    <property type="taxonomic scope" value="Bacteria"/>
</dbReference>
<dbReference type="HOGENOM" id="CLU_1286828_0_0_7"/>
<evidence type="ECO:0000313" key="1">
    <source>
        <dbReference type="EMBL" id="AII14264.1"/>
    </source>
</evidence>
<evidence type="ECO:0000313" key="2">
    <source>
        <dbReference type="Proteomes" id="UP000028486"/>
    </source>
</evidence>
<proteinExistence type="predicted"/>
<gene>
    <name evidence="1" type="primary">mapA</name>
    <name evidence="1" type="ORF">CIG1485E_0395</name>
</gene>
<keyword evidence="2" id="KW-1185">Reference proteome</keyword>
<dbReference type="AlphaFoldDB" id="A0A076FEJ5"/>